<name>A0A7C4NR38_STAMA</name>
<dbReference type="EMBL" id="DTBE01000032">
    <property type="protein sequence ID" value="HGQ59315.1"/>
    <property type="molecule type" value="Genomic_DNA"/>
</dbReference>
<accession>A0A7C4NR38</accession>
<dbReference type="PANTHER" id="PTHR40734:SF1">
    <property type="entry name" value="DNA-BINDING PROTEIN"/>
    <property type="match status" value="1"/>
</dbReference>
<evidence type="ECO:0000313" key="2">
    <source>
        <dbReference type="EMBL" id="HGQ74093.1"/>
    </source>
</evidence>
<evidence type="ECO:0000313" key="1">
    <source>
        <dbReference type="EMBL" id="HGQ59315.1"/>
    </source>
</evidence>
<dbReference type="InterPro" id="IPR012340">
    <property type="entry name" value="NA-bd_OB-fold"/>
</dbReference>
<dbReference type="Gene3D" id="2.40.50.140">
    <property type="entry name" value="Nucleic acid-binding proteins"/>
    <property type="match status" value="1"/>
</dbReference>
<dbReference type="EMBL" id="DTBP01000022">
    <property type="protein sequence ID" value="HGQ74093.1"/>
    <property type="molecule type" value="Genomic_DNA"/>
</dbReference>
<dbReference type="PANTHER" id="PTHR40734">
    <property type="entry name" value="TRNA-SPECIFIC ADENOSINE DEAMINASE-RELATED"/>
    <property type="match status" value="1"/>
</dbReference>
<dbReference type="SUPFAM" id="SSF160975">
    <property type="entry name" value="AF1531-like"/>
    <property type="match status" value="1"/>
</dbReference>
<sequence>MYVTDFIETGNPTDKHVEHRTQPVVQGVGVKFFSLLEATPLPAIKLSILERVDLDYQSKVRRILRISYEDLTSISRSNLQEAITRIIYENEKIFTEFFNIASPINIRFHVLELLPHVGKKTLMVIIDERGKKRFENLLDFKNRVGIDPVKILADRLIKELIGGEKYYVFIKPPEKEPQAIYLGYLEKLYAGLMM</sequence>
<gene>
    <name evidence="1" type="ORF">ENU09_01115</name>
    <name evidence="2" type="ORF">ENU20_03335</name>
</gene>
<comment type="caution">
    <text evidence="2">The sequence shown here is derived from an EMBL/GenBank/DDBJ whole genome shotgun (WGS) entry which is preliminary data.</text>
</comment>
<dbReference type="Pfam" id="PF04919">
    <property type="entry name" value="DUF655"/>
    <property type="match status" value="1"/>
</dbReference>
<dbReference type="Gene3D" id="1.10.150.280">
    <property type="entry name" value="AF1531-like domain"/>
    <property type="match status" value="1"/>
</dbReference>
<organism evidence="2">
    <name type="scientific">Staphylothermus marinus</name>
    <dbReference type="NCBI Taxonomy" id="2280"/>
    <lineage>
        <taxon>Archaea</taxon>
        <taxon>Thermoproteota</taxon>
        <taxon>Thermoprotei</taxon>
        <taxon>Desulfurococcales</taxon>
        <taxon>Desulfurococcaceae</taxon>
        <taxon>Staphylothermus</taxon>
    </lineage>
</organism>
<dbReference type="AlphaFoldDB" id="A0A7C4NR38"/>
<protein>
    <submittedName>
        <fullName evidence="2">DUF655 domain-containing protein</fullName>
    </submittedName>
</protein>
<reference evidence="2" key="1">
    <citation type="journal article" date="2020" name="mSystems">
        <title>Genome- and Community-Level Interaction Insights into Carbon Utilization and Element Cycling Functions of Hydrothermarchaeota in Hydrothermal Sediment.</title>
        <authorList>
            <person name="Zhou Z."/>
            <person name="Liu Y."/>
            <person name="Xu W."/>
            <person name="Pan J."/>
            <person name="Luo Z.H."/>
            <person name="Li M."/>
        </authorList>
    </citation>
    <scope>NUCLEOTIDE SEQUENCE [LARGE SCALE GENOMIC DNA]</scope>
    <source>
        <strain evidence="1">SpSt-638</strain>
        <strain evidence="2">SpSt-648</strain>
    </source>
</reference>
<dbReference type="InterPro" id="IPR007003">
    <property type="entry name" value="DUF655"/>
</dbReference>
<proteinExistence type="predicted"/>